<gene>
    <name evidence="1" type="ORF">X975_17316</name>
</gene>
<protein>
    <submittedName>
        <fullName evidence="1">Uncharacterized protein</fullName>
    </submittedName>
</protein>
<reference evidence="1 2" key="1">
    <citation type="submission" date="2013-11" db="EMBL/GenBank/DDBJ databases">
        <title>Genome sequencing of Stegodyphus mimosarum.</title>
        <authorList>
            <person name="Bechsgaard J."/>
        </authorList>
    </citation>
    <scope>NUCLEOTIDE SEQUENCE [LARGE SCALE GENOMIC DNA]</scope>
</reference>
<name>A0A087UGY0_STEMI</name>
<sequence length="40" mass="5002">MDYVRLQKLDVTMQSMEHSYERKQQKFSVTQRKLNKYTYV</sequence>
<dbReference type="Proteomes" id="UP000054359">
    <property type="component" value="Unassembled WGS sequence"/>
</dbReference>
<keyword evidence="2" id="KW-1185">Reference proteome</keyword>
<evidence type="ECO:0000313" key="1">
    <source>
        <dbReference type="EMBL" id="KFM76619.1"/>
    </source>
</evidence>
<proteinExistence type="predicted"/>
<organism evidence="1 2">
    <name type="scientific">Stegodyphus mimosarum</name>
    <name type="common">African social velvet spider</name>
    <dbReference type="NCBI Taxonomy" id="407821"/>
    <lineage>
        <taxon>Eukaryota</taxon>
        <taxon>Metazoa</taxon>
        <taxon>Ecdysozoa</taxon>
        <taxon>Arthropoda</taxon>
        <taxon>Chelicerata</taxon>
        <taxon>Arachnida</taxon>
        <taxon>Araneae</taxon>
        <taxon>Araneomorphae</taxon>
        <taxon>Entelegynae</taxon>
        <taxon>Eresoidea</taxon>
        <taxon>Eresidae</taxon>
        <taxon>Stegodyphus</taxon>
    </lineage>
</organism>
<accession>A0A087UGY0</accession>
<evidence type="ECO:0000313" key="2">
    <source>
        <dbReference type="Proteomes" id="UP000054359"/>
    </source>
</evidence>
<feature type="non-terminal residue" evidence="1">
    <location>
        <position position="40"/>
    </location>
</feature>
<dbReference type="AlphaFoldDB" id="A0A087UGY0"/>
<dbReference type="EMBL" id="KK119743">
    <property type="protein sequence ID" value="KFM76619.1"/>
    <property type="molecule type" value="Genomic_DNA"/>
</dbReference>